<dbReference type="PANTHER" id="PTHR13950">
    <property type="entry name" value="RABCONNECTIN-RELATED"/>
    <property type="match status" value="1"/>
</dbReference>
<reference evidence="3 4" key="1">
    <citation type="submission" date="2019-04" db="EMBL/GenBank/DDBJ databases">
        <title>Annotation for the trematode Fasciola gigantica.</title>
        <authorList>
            <person name="Choi Y.-J."/>
        </authorList>
    </citation>
    <scope>NUCLEOTIDE SEQUENCE [LARGE SCALE GENOMIC DNA]</scope>
    <source>
        <strain evidence="3">Uganda_cow_1</strain>
    </source>
</reference>
<accession>A0A504Z4W3</accession>
<protein>
    <recommendedName>
        <fullName evidence="2">RAVE complex protein Rav1 C-terminal domain-containing protein</fullName>
    </recommendedName>
</protein>
<gene>
    <name evidence="3" type="ORF">FGIG_08962</name>
</gene>
<dbReference type="STRING" id="46835.A0A504Z4W3"/>
<feature type="compositionally biased region" description="Pro residues" evidence="1">
    <location>
        <begin position="2470"/>
        <end position="2482"/>
    </location>
</feature>
<evidence type="ECO:0000313" key="4">
    <source>
        <dbReference type="Proteomes" id="UP000316759"/>
    </source>
</evidence>
<feature type="region of interest" description="Disordered" evidence="1">
    <location>
        <begin position="1792"/>
        <end position="1813"/>
    </location>
</feature>
<evidence type="ECO:0000256" key="1">
    <source>
        <dbReference type="SAM" id="MobiDB-lite"/>
    </source>
</evidence>
<dbReference type="GO" id="GO:0007035">
    <property type="term" value="P:vacuolar acidification"/>
    <property type="evidence" value="ECO:0007669"/>
    <property type="project" value="TreeGrafter"/>
</dbReference>
<feature type="region of interest" description="Disordered" evidence="1">
    <location>
        <begin position="1831"/>
        <end position="1850"/>
    </location>
</feature>
<dbReference type="GO" id="GO:0043291">
    <property type="term" value="C:RAVE complex"/>
    <property type="evidence" value="ECO:0007669"/>
    <property type="project" value="TreeGrafter"/>
</dbReference>
<dbReference type="PANTHER" id="PTHR13950:SF9">
    <property type="entry name" value="RABCONNECTIN-3A"/>
    <property type="match status" value="1"/>
</dbReference>
<keyword evidence="4" id="KW-1185">Reference proteome</keyword>
<dbReference type="EMBL" id="SUNJ01002880">
    <property type="protein sequence ID" value="TPP65647.1"/>
    <property type="molecule type" value="Genomic_DNA"/>
</dbReference>
<proteinExistence type="predicted"/>
<organism evidence="3 4">
    <name type="scientific">Fasciola gigantica</name>
    <name type="common">Giant liver fluke</name>
    <dbReference type="NCBI Taxonomy" id="46835"/>
    <lineage>
        <taxon>Eukaryota</taxon>
        <taxon>Metazoa</taxon>
        <taxon>Spiralia</taxon>
        <taxon>Lophotrochozoa</taxon>
        <taxon>Platyhelminthes</taxon>
        <taxon>Trematoda</taxon>
        <taxon>Digenea</taxon>
        <taxon>Plagiorchiida</taxon>
        <taxon>Echinostomata</taxon>
        <taxon>Echinostomatoidea</taxon>
        <taxon>Fasciolidae</taxon>
        <taxon>Fasciola</taxon>
    </lineage>
</organism>
<feature type="compositionally biased region" description="Polar residues" evidence="1">
    <location>
        <begin position="2423"/>
        <end position="2441"/>
    </location>
</feature>
<dbReference type="OrthoDB" id="342131at2759"/>
<name>A0A504Z4W3_FASGI</name>
<dbReference type="InterPro" id="IPR052208">
    <property type="entry name" value="DmX-like/RAVE_component"/>
</dbReference>
<sequence>MRSHDIGHTLHRILRSISIAGHNHHAVRHPSAPTAAVSARRMRVHKIRGVVANDTHCSPHNESARLQMHFSRSRESVVDCRDPSGWIPNMLITSAQDHVSRVWVELIKSPNMLTTCGVNKPGDFSGKTSKQSTIWSHPVSDYPSTITMTINPCLIPTENSTEQDDVPQRITFPLPPPLLYHPILRHLLDHWNETLVFSPFSPVPFISSAKCSPLFYFFTTLKFQFLWAALDTNVHGAHYVAVVTRHANGSLRYWRMDVSESSHFQWIVSVNGSARLSGHRFRTEAIVSHPLLPLVLTTSHYKSAENVFHSRDPQTSENHSELILWSVGPVGPLTSSASGPLTGLNCSHCTHECGKNNSTVQFSSSEPVDANVVNLFTHGGCSFQGGLFEVARIDVSHSSSAHTWFNDLAWFPCLLTTSVTPYPVALFVGSVTSGPDEIDQLGCFLAFTDAGNSLFRTVQCQEAGGLKNPTDLASSDTTGFLMHLHVILPQSTRRSPEISTGQLAAAIVPETLLFHIFPSELIPRAKSDELLKVGYSPGPQVSDKFSSIYFVVRLTRWRSASVGHSQNLTRSSDQTSTCQLEMWRIRVITEAGFLLDSLTDSSRPTQTQLSSFDELLTADKVCDCQLQLPPSVSVERAEVSAAHVSWAALSTYNAPPPYLIVSACSDGCLRFWRCEQCVNNTPKDAYESLAQFRWCEWLMPLARALSSSIELDGDQPPFVLDVDCAYSGRLAVAYKPCLPDTSVHITHNSAADWSQVLVAVYECESSGGCEWILEDTIDLSAEVHHHFLHFKTVPCVQLDWVSTEDGGHLLSVMIGSRITVYAPTCRSVTNVSDHQQCPSTLMTTLGEVYLTWSRVATTQIRVTKNVGPIDDLSSLSTVHQNLWLTRKQHDSRYRHAVWLRDGLLLVGADPEMYVYSQWPSESISVRQGVDPNLIQALTMRPVNKDSKSSKQITETDTGYDSAVAGSASMNVARLAKTYSAYLLKPSPSSILLNAVPKVPSVVSNVFVSGRRESIKSEATAGKVISTGAISSHMESTDQSLLDNLGLFESIQVFNPVLPQFHPRQLLEWMNLGHIRRVKAILAHLTRCLTAWNQGLTIQSVRKRRPSSSWGSNRFRKGSFGSEIPASVAGLSPGKTASGLPTGGANRISTDQTSILEAPIIPPLPLYVLLAVDKLLASDLVADGVKSDMNFDLMEDLVDGSPSDDGNVFKIQDDDAETDQSDETFLDATGTLNSGKKRKKRESVSLDQSKMSMWSLKPKSLAVMSQFQPEDARLLTEFLVTHQIPGLSPLDQMYLLGIADLMANTHADMTDRLAGLQPTAMEVSVRRMSVSTDGSERKAVLTNQGLDECGLRFLLTVQLYSYLGRTLPPARRAQLLSSGLTNSSLAWAYHSDTEDQLLTCLPSSQFGDGTELTWVEFKRYGCGWWIRSDDLLRRCAEKMARTAFQASKDPMEAIVFYLAMHKAKMVAGLFKTIGNQKLENFFRNEFEPGSPACRQAKLNAFRLLSQHRYQQAAGLFLLAGCLDDAVRVCLDTLKDLQLAVVLVRLYTSTSPGMDNRSPDSPYPRLLRQHVVTHEDPFLRSMAYWTLGDPLAALQTLLEGPLLLSAENLTQTANSSMRSSHSARGSIVSGRTILQSPQHPQLLERNVSLAGQSVLASGLAYHSVYPSVFKFYTFLRSHPLVLRQWRLIAPTSADSQAFRRLASMERRLYFRTAHHYSALGCPTLALEVLTKLPLLISESQFDQRGSVLDQFKTTETSNTSQTMSPLPSRFSEAKMSEDAFTWSAQDPFETSVKMDPEPFKIQWSDEDDRSDGDTQTSRQMIVTGHTDIGTQDLEWISSSKDPKELENADPDSATVDDDIVVDLIANQLKFIACLKILAEELSTLAASAESQGISLRQHVWHWLENELAVVTALTTPSPAQTGSDVTAVNQLSNDLDQTHSVSHHVRPQSTTGLQHPTSWIPSGRDGSVSDHLCSMSGGPLTTPSYLISLAQTSRPDPSCADLNNLCASAAIFVSPSTVSVEMREAELNRIQTRLQWLRTHKAFLTSLINFCGLYGASGVGLPAVRVELLLLLTELYTNPVWHLHSLLAPPTTAFHKTSEPRCRPSEQSVEHSVPVPTTQITPWPSATMGLVDGIPLLRTTLHLPPGVLLLPDPVKHIQCMIHDLMSCLETLPPPYLTTAILPCPHNTSGSRTAAVVSATKAPPQQQVPPPPSNIPYQNKAVDGIGYSYCSQCAEIPIHHRQRRVFLLRNLCAALAVCLHQCLSTGVDRLVTSGNPLIPNTEPSRWPGVTQLRKYIHAQFLSTKPRSSSVSVTSTGLLTTPSQTSLGSSTPPAVLRSVNRHYLIGFLAQALSSTYLGLLVYALHTRDACALYRLASARLDSTTWGKVFGGTYRAKPTRPKAPPSSGLPTRPPRPERPVNIVRETQPVENTAGPSATTTQVSTMNKLGRSSFASSPALSAEPVPTDVPSLKSSTPPPSSTAAPPPSDEWFVPPRCSMLSCLLERPPKKNTLTDDPSCVYDSDDSEPPNDSYDSYSDALTKQQRRLRRLLRCVEHSQSAGNKKEAQRRAKEALRRRLARHAGVLDRSDDEDGSVINNVSSFENLYPELMEEERKQVELEARKALAPSSTLPRRWILRRLHLDPDFGDSQFHATSVELNDWINSLGLASPGTASDDDLSESEEFDDQDDMRQTAGAMADSGNQRQWKVQSQWAKGDSYSWRLLRLGLMQLAKRELDRLVQLLDFGSDDLAVYAPGLVTATRLVDTWMVGYRLELTAPPALTTRDLTRGNLTLVPTWHLVPPVNFLPGLDDSEMKANGLNSGTEFQSDALSAAKSVGRSPSTGATRAMLRLRQLIDPSRTPFQ</sequence>
<dbReference type="Pfam" id="PF12234">
    <property type="entry name" value="Rav1p_C"/>
    <property type="match status" value="1"/>
</dbReference>
<feature type="domain" description="RAVE complex protein Rav1 C-terminal" evidence="2">
    <location>
        <begin position="1342"/>
        <end position="1725"/>
    </location>
</feature>
<evidence type="ECO:0000259" key="2">
    <source>
        <dbReference type="Pfam" id="PF12234"/>
    </source>
</evidence>
<dbReference type="Proteomes" id="UP000316759">
    <property type="component" value="Unassembled WGS sequence"/>
</dbReference>
<dbReference type="InterPro" id="IPR022033">
    <property type="entry name" value="Rav1p_C"/>
</dbReference>
<comment type="caution">
    <text evidence="3">The sequence shown here is derived from an EMBL/GenBank/DDBJ whole genome shotgun (WGS) entry which is preliminary data.</text>
</comment>
<feature type="region of interest" description="Disordered" evidence="1">
    <location>
        <begin position="2385"/>
        <end position="2485"/>
    </location>
</feature>
<feature type="region of interest" description="Disordered" evidence="1">
    <location>
        <begin position="2501"/>
        <end position="2534"/>
    </location>
</feature>
<evidence type="ECO:0000313" key="3">
    <source>
        <dbReference type="EMBL" id="TPP65647.1"/>
    </source>
</evidence>